<dbReference type="EMBL" id="BMWC01000002">
    <property type="protein sequence ID" value="GGW92211.1"/>
    <property type="molecule type" value="Genomic_DNA"/>
</dbReference>
<accession>A0ABQ2X1N4</accession>
<name>A0ABQ2X1N4_9ACTN</name>
<feature type="region of interest" description="Disordered" evidence="1">
    <location>
        <begin position="89"/>
        <end position="111"/>
    </location>
</feature>
<keyword evidence="3" id="KW-1185">Reference proteome</keyword>
<dbReference type="Proteomes" id="UP000617743">
    <property type="component" value="Unassembled WGS sequence"/>
</dbReference>
<evidence type="ECO:0000256" key="1">
    <source>
        <dbReference type="SAM" id="MobiDB-lite"/>
    </source>
</evidence>
<feature type="compositionally biased region" description="Basic and acidic residues" evidence="1">
    <location>
        <begin position="97"/>
        <end position="109"/>
    </location>
</feature>
<organism evidence="2 3">
    <name type="scientific">Streptomyces lomondensis</name>
    <dbReference type="NCBI Taxonomy" id="68229"/>
    <lineage>
        <taxon>Bacteria</taxon>
        <taxon>Bacillati</taxon>
        <taxon>Actinomycetota</taxon>
        <taxon>Actinomycetes</taxon>
        <taxon>Kitasatosporales</taxon>
        <taxon>Streptomycetaceae</taxon>
        <taxon>Streptomyces</taxon>
    </lineage>
</organism>
<protein>
    <submittedName>
        <fullName evidence="2">Uncharacterized protein</fullName>
    </submittedName>
</protein>
<evidence type="ECO:0000313" key="3">
    <source>
        <dbReference type="Proteomes" id="UP000617743"/>
    </source>
</evidence>
<evidence type="ECO:0000313" key="2">
    <source>
        <dbReference type="EMBL" id="GGW92211.1"/>
    </source>
</evidence>
<proteinExistence type="predicted"/>
<sequence>MDMSVWLPESGETLIARAPLTFATGAATPVKGMRWFRDTERRDIQNELDGWPEGPAYTPRSAGGTAARNTVKGAAMAVGVAVMGLLSSQSGSVGPGRSDKGSNTSHDRADEVEDFPVMWAAPGTIARTLPWQLDPARSPQDQYRTHAVITDRRLVIVGFPYMKGDEKRISDEFLWETPRSSIEKVELRDFKIGNDAKIAFTDGSWCRVSSIKRERLTRYLIEPPDFIPLESLAPAQRHTAERFTAAQAPDAQPPLVKRNPCGCFRIEVVAPSTIHASFGHSGLNTVMDANGTELSLTEYHQEDFLT</sequence>
<reference evidence="3" key="1">
    <citation type="journal article" date="2019" name="Int. J. Syst. Evol. Microbiol.">
        <title>The Global Catalogue of Microorganisms (GCM) 10K type strain sequencing project: providing services to taxonomists for standard genome sequencing and annotation.</title>
        <authorList>
            <consortium name="The Broad Institute Genomics Platform"/>
            <consortium name="The Broad Institute Genome Sequencing Center for Infectious Disease"/>
            <person name="Wu L."/>
            <person name="Ma J."/>
        </authorList>
    </citation>
    <scope>NUCLEOTIDE SEQUENCE [LARGE SCALE GENOMIC DNA]</scope>
    <source>
        <strain evidence="3">JCM 4866</strain>
    </source>
</reference>
<gene>
    <name evidence="2" type="ORF">GCM10010383_22590</name>
</gene>
<comment type="caution">
    <text evidence="2">The sequence shown here is derived from an EMBL/GenBank/DDBJ whole genome shotgun (WGS) entry which is preliminary data.</text>
</comment>